<feature type="domain" description="CCHC-type" evidence="2">
    <location>
        <begin position="18"/>
        <end position="34"/>
    </location>
</feature>
<dbReference type="EMBL" id="JXTB01000370">
    <property type="protein sequence ID" value="PON43486.1"/>
    <property type="molecule type" value="Genomic_DNA"/>
</dbReference>
<dbReference type="GO" id="GO:0008270">
    <property type="term" value="F:zinc ion binding"/>
    <property type="evidence" value="ECO:0007669"/>
    <property type="project" value="UniProtKB-KW"/>
</dbReference>
<gene>
    <name evidence="3" type="ORF">PanWU01x14_273340</name>
</gene>
<feature type="non-terminal residue" evidence="3">
    <location>
        <position position="65"/>
    </location>
</feature>
<dbReference type="GO" id="GO:0003676">
    <property type="term" value="F:nucleic acid binding"/>
    <property type="evidence" value="ECO:0007669"/>
    <property type="project" value="InterPro"/>
</dbReference>
<proteinExistence type="predicted"/>
<sequence length="65" mass="7282">MSPPHTIQPTRAMTSGTKCLRCREMGHRQADCKKSGKRALFNEPGEVKNDVEIGKELIFDDYGAM</sequence>
<protein>
    <submittedName>
        <fullName evidence="3">Zinc finger, CCHC-type</fullName>
    </submittedName>
</protein>
<comment type="caution">
    <text evidence="3">The sequence shown here is derived from an EMBL/GenBank/DDBJ whole genome shotgun (WGS) entry which is preliminary data.</text>
</comment>
<keyword evidence="1" id="KW-0863">Zinc-finger</keyword>
<keyword evidence="1" id="KW-0862">Zinc</keyword>
<accession>A0A2P5B3Z6</accession>
<keyword evidence="1" id="KW-0479">Metal-binding</keyword>
<evidence type="ECO:0000256" key="1">
    <source>
        <dbReference type="PROSITE-ProRule" id="PRU00047"/>
    </source>
</evidence>
<evidence type="ECO:0000313" key="4">
    <source>
        <dbReference type="Proteomes" id="UP000237105"/>
    </source>
</evidence>
<dbReference type="SUPFAM" id="SSF57756">
    <property type="entry name" value="Retrovirus zinc finger-like domains"/>
    <property type="match status" value="1"/>
</dbReference>
<reference evidence="4" key="1">
    <citation type="submission" date="2016-06" db="EMBL/GenBank/DDBJ databases">
        <title>Parallel loss of symbiosis genes in relatives of nitrogen-fixing non-legume Parasponia.</title>
        <authorList>
            <person name="Van Velzen R."/>
            <person name="Holmer R."/>
            <person name="Bu F."/>
            <person name="Rutten L."/>
            <person name="Van Zeijl A."/>
            <person name="Liu W."/>
            <person name="Santuari L."/>
            <person name="Cao Q."/>
            <person name="Sharma T."/>
            <person name="Shen D."/>
            <person name="Roswanjaya Y."/>
            <person name="Wardhani T."/>
            <person name="Kalhor M.S."/>
            <person name="Jansen J."/>
            <person name="Van den Hoogen J."/>
            <person name="Gungor B."/>
            <person name="Hartog M."/>
            <person name="Hontelez J."/>
            <person name="Verver J."/>
            <person name="Yang W.-C."/>
            <person name="Schijlen E."/>
            <person name="Repin R."/>
            <person name="Schilthuizen M."/>
            <person name="Schranz E."/>
            <person name="Heidstra R."/>
            <person name="Miyata K."/>
            <person name="Fedorova E."/>
            <person name="Kohlen W."/>
            <person name="Bisseling T."/>
            <person name="Smit S."/>
            <person name="Geurts R."/>
        </authorList>
    </citation>
    <scope>NUCLEOTIDE SEQUENCE [LARGE SCALE GENOMIC DNA]</scope>
    <source>
        <strain evidence="4">cv. WU1-14</strain>
    </source>
</reference>
<dbReference type="PROSITE" id="PS50158">
    <property type="entry name" value="ZF_CCHC"/>
    <property type="match status" value="1"/>
</dbReference>
<dbReference type="AlphaFoldDB" id="A0A2P5B3Z6"/>
<dbReference type="InterPro" id="IPR036875">
    <property type="entry name" value="Znf_CCHC_sf"/>
</dbReference>
<name>A0A2P5B3Z6_PARAD</name>
<evidence type="ECO:0000259" key="2">
    <source>
        <dbReference type="PROSITE" id="PS50158"/>
    </source>
</evidence>
<dbReference type="Proteomes" id="UP000237105">
    <property type="component" value="Unassembled WGS sequence"/>
</dbReference>
<dbReference type="InterPro" id="IPR001878">
    <property type="entry name" value="Znf_CCHC"/>
</dbReference>
<keyword evidence="4" id="KW-1185">Reference proteome</keyword>
<evidence type="ECO:0000313" key="3">
    <source>
        <dbReference type="EMBL" id="PON43486.1"/>
    </source>
</evidence>
<organism evidence="3 4">
    <name type="scientific">Parasponia andersonii</name>
    <name type="common">Sponia andersonii</name>
    <dbReference type="NCBI Taxonomy" id="3476"/>
    <lineage>
        <taxon>Eukaryota</taxon>
        <taxon>Viridiplantae</taxon>
        <taxon>Streptophyta</taxon>
        <taxon>Embryophyta</taxon>
        <taxon>Tracheophyta</taxon>
        <taxon>Spermatophyta</taxon>
        <taxon>Magnoliopsida</taxon>
        <taxon>eudicotyledons</taxon>
        <taxon>Gunneridae</taxon>
        <taxon>Pentapetalae</taxon>
        <taxon>rosids</taxon>
        <taxon>fabids</taxon>
        <taxon>Rosales</taxon>
        <taxon>Cannabaceae</taxon>
        <taxon>Parasponia</taxon>
    </lineage>
</organism>